<dbReference type="OrthoDB" id="88877at2759"/>
<gene>
    <name evidence="2" type="ORF">JG687_00001749</name>
    <name evidence="3" type="ORF">PC110_g2708</name>
    <name evidence="1" type="ORF">PC117_g2399</name>
</gene>
<dbReference type="EMBL" id="MJFZ01000036">
    <property type="protein sequence ID" value="RAW41112.1"/>
    <property type="molecule type" value="Genomic_DNA"/>
</dbReference>
<reference evidence="3 4" key="1">
    <citation type="submission" date="2018-01" db="EMBL/GenBank/DDBJ databases">
        <title>Draft genome of the strawberry crown rot pathogen Phytophthora cactorum.</title>
        <authorList>
            <person name="Armitage A.D."/>
            <person name="Lysoe E."/>
            <person name="Nellist C.F."/>
            <person name="Harrison R.J."/>
            <person name="Brurberg M.B."/>
        </authorList>
    </citation>
    <scope>NUCLEOTIDE SEQUENCE [LARGE SCALE GENOMIC DNA]</scope>
    <source>
        <strain evidence="3 4">10300</strain>
    </source>
</reference>
<reference evidence="2" key="3">
    <citation type="submission" date="2021-01" db="EMBL/GenBank/DDBJ databases">
        <title>Phytophthora aleatoria, a newly-described species from Pinus radiata is distinct from Phytophthora cactorum isolates based on comparative genomics.</title>
        <authorList>
            <person name="Mcdougal R."/>
            <person name="Panda P."/>
            <person name="Williams N."/>
            <person name="Studholme D.J."/>
        </authorList>
    </citation>
    <scope>NUCLEOTIDE SEQUENCE</scope>
    <source>
        <strain evidence="2">NZFS 3830</strain>
    </source>
</reference>
<dbReference type="VEuPathDB" id="FungiDB:PC110_g2708"/>
<dbReference type="EMBL" id="JAENGZ010000044">
    <property type="protein sequence ID" value="KAG6971906.1"/>
    <property type="molecule type" value="Genomic_DNA"/>
</dbReference>
<dbReference type="AlphaFoldDB" id="A0A329SZM6"/>
<comment type="caution">
    <text evidence="3">The sequence shown here is derived from an EMBL/GenBank/DDBJ whole genome shotgun (WGS) entry which is preliminary data.</text>
</comment>
<reference evidence="1" key="2">
    <citation type="submission" date="2018-10" db="EMBL/GenBank/DDBJ databases">
        <title>Effector identification in a new, highly contiguous assembly of the strawberry crown rot pathogen Phytophthora cactorum.</title>
        <authorList>
            <person name="Armitage A.D."/>
            <person name="Nellist C.F."/>
            <person name="Bates H."/>
            <person name="Vickerstaff R.J."/>
            <person name="Harrison R.J."/>
        </authorList>
    </citation>
    <scope>NUCLEOTIDE SEQUENCE</scope>
    <source>
        <strain evidence="1">4040</strain>
    </source>
</reference>
<keyword evidence="4" id="KW-1185">Reference proteome</keyword>
<dbReference type="Proteomes" id="UP000251314">
    <property type="component" value="Unassembled WGS sequence"/>
</dbReference>
<proteinExistence type="predicted"/>
<evidence type="ECO:0000313" key="3">
    <source>
        <dbReference type="EMBL" id="RAW41112.1"/>
    </source>
</evidence>
<evidence type="ECO:0000313" key="1">
    <source>
        <dbReference type="EMBL" id="KAG2952942.1"/>
    </source>
</evidence>
<evidence type="ECO:0000313" key="2">
    <source>
        <dbReference type="EMBL" id="KAG6971906.1"/>
    </source>
</evidence>
<dbReference type="Proteomes" id="UP000736787">
    <property type="component" value="Unassembled WGS sequence"/>
</dbReference>
<organism evidence="3 4">
    <name type="scientific">Phytophthora cactorum</name>
    <dbReference type="NCBI Taxonomy" id="29920"/>
    <lineage>
        <taxon>Eukaryota</taxon>
        <taxon>Sar</taxon>
        <taxon>Stramenopiles</taxon>
        <taxon>Oomycota</taxon>
        <taxon>Peronosporomycetes</taxon>
        <taxon>Peronosporales</taxon>
        <taxon>Peronosporaceae</taxon>
        <taxon>Phytophthora</taxon>
    </lineage>
</organism>
<sequence>MEPSPTKETQTPGYLIFHRREDLSEAVLDVLDEIVEFMCDNSRTYWTALYWVTCYEGPAGSLMLPFYNRRRKLEEFVSKRTVTLINKSLRGGIPKTLLFEPVVRTSPAKTGPWILEDTTAAAHHSLKEHLECR</sequence>
<dbReference type="EMBL" id="RCMK01000031">
    <property type="protein sequence ID" value="KAG2952942.1"/>
    <property type="molecule type" value="Genomic_DNA"/>
</dbReference>
<evidence type="ECO:0000313" key="4">
    <source>
        <dbReference type="Proteomes" id="UP000251314"/>
    </source>
</evidence>
<name>A0A329SZM6_9STRA</name>
<protein>
    <submittedName>
        <fullName evidence="3">Uncharacterized protein</fullName>
    </submittedName>
</protein>
<dbReference type="Proteomes" id="UP000688947">
    <property type="component" value="Unassembled WGS sequence"/>
</dbReference>
<accession>A0A329SZM6</accession>